<dbReference type="Gene3D" id="1.10.1170.10">
    <property type="entry name" value="Inhibitor Of Apoptosis Protein (2mihbC-IAP-1), Chain A"/>
    <property type="match status" value="1"/>
</dbReference>
<proteinExistence type="predicted"/>
<organism evidence="2 3">
    <name type="scientific">Ranitomeya imitator</name>
    <name type="common">mimic poison frog</name>
    <dbReference type="NCBI Taxonomy" id="111125"/>
    <lineage>
        <taxon>Eukaryota</taxon>
        <taxon>Metazoa</taxon>
        <taxon>Chordata</taxon>
        <taxon>Craniata</taxon>
        <taxon>Vertebrata</taxon>
        <taxon>Euteleostomi</taxon>
        <taxon>Amphibia</taxon>
        <taxon>Batrachia</taxon>
        <taxon>Anura</taxon>
        <taxon>Neobatrachia</taxon>
        <taxon>Hyloidea</taxon>
        <taxon>Dendrobatidae</taxon>
        <taxon>Dendrobatinae</taxon>
        <taxon>Ranitomeya</taxon>
    </lineage>
</organism>
<gene>
    <name evidence="2" type="ORF">RIMI_LOCUS3091072</name>
</gene>
<sequence>MDLINISEFDSSHDLLLPPFMSHIDVDKSVHRHEERHRKIREQLPRQPNYSMRSELKRLKTHWAQDPLSGCSPKELASAGFYKTGLENSCQCFCCGLVLCRLSISPTPLERHKKFNPSCAFIQGKDAGNIPIYDIRVQPKEIDPIDVKVSMENEQTRLQSFTCWPVYASIKPCELAETGFFFTGTGKMVKIDVKMDGAKYRTILEENLLESAKDLRLGQKFVFQQENDPKHKAKSTMEWVTNKRIQELEWPSQSPVLNPIENLWKELKTAVHKRSPSNLTELELFAKEVWARISVFRCTKLIETYHKRLAAVIEEKGGATKY</sequence>
<dbReference type="InterPro" id="IPR038717">
    <property type="entry name" value="Tc1-like_DDE_dom"/>
</dbReference>
<dbReference type="InterPro" id="IPR036397">
    <property type="entry name" value="RNaseH_sf"/>
</dbReference>
<dbReference type="Pfam" id="PF13358">
    <property type="entry name" value="DDE_3"/>
    <property type="match status" value="1"/>
</dbReference>
<dbReference type="SMART" id="SM00238">
    <property type="entry name" value="BIR"/>
    <property type="match status" value="1"/>
</dbReference>
<name>A0ABN9L1F0_9NEOB</name>
<feature type="domain" description="Tc1-like transposase DDE" evidence="1">
    <location>
        <begin position="209"/>
        <end position="282"/>
    </location>
</feature>
<dbReference type="PROSITE" id="PS50143">
    <property type="entry name" value="BIR_REPEAT_2"/>
    <property type="match status" value="1"/>
</dbReference>
<dbReference type="InterPro" id="IPR001370">
    <property type="entry name" value="BIR_rpt"/>
</dbReference>
<keyword evidence="3" id="KW-1185">Reference proteome</keyword>
<evidence type="ECO:0000259" key="1">
    <source>
        <dbReference type="Pfam" id="PF13358"/>
    </source>
</evidence>
<dbReference type="CDD" id="cd00022">
    <property type="entry name" value="BIR"/>
    <property type="match status" value="1"/>
</dbReference>
<dbReference type="EMBL" id="CAUEEQ010004523">
    <property type="protein sequence ID" value="CAJ0927681.1"/>
    <property type="molecule type" value="Genomic_DNA"/>
</dbReference>
<dbReference type="SUPFAM" id="SSF57924">
    <property type="entry name" value="Inhibitor of apoptosis (IAP) repeat"/>
    <property type="match status" value="2"/>
</dbReference>
<reference evidence="2" key="1">
    <citation type="submission" date="2023-07" db="EMBL/GenBank/DDBJ databases">
        <authorList>
            <person name="Stuckert A."/>
        </authorList>
    </citation>
    <scope>NUCLEOTIDE SEQUENCE</scope>
</reference>
<dbReference type="Gene3D" id="3.30.420.10">
    <property type="entry name" value="Ribonuclease H-like superfamily/Ribonuclease H"/>
    <property type="match status" value="1"/>
</dbReference>
<dbReference type="InterPro" id="IPR028789">
    <property type="entry name" value="Naip"/>
</dbReference>
<dbReference type="Pfam" id="PF00653">
    <property type="entry name" value="BIR"/>
    <property type="match status" value="1"/>
</dbReference>
<dbReference type="Proteomes" id="UP001176940">
    <property type="component" value="Unassembled WGS sequence"/>
</dbReference>
<evidence type="ECO:0000313" key="2">
    <source>
        <dbReference type="EMBL" id="CAJ0927681.1"/>
    </source>
</evidence>
<dbReference type="PANTHER" id="PTHR46914:SF1">
    <property type="entry name" value="BACULOVIRAL IAP REPEAT-CONTAINING PROTEIN 1"/>
    <property type="match status" value="1"/>
</dbReference>
<evidence type="ECO:0000313" key="3">
    <source>
        <dbReference type="Proteomes" id="UP001176940"/>
    </source>
</evidence>
<protein>
    <recommendedName>
        <fullName evidence="1">Tc1-like transposase DDE domain-containing protein</fullName>
    </recommendedName>
</protein>
<accession>A0ABN9L1F0</accession>
<comment type="caution">
    <text evidence="2">The sequence shown here is derived from an EMBL/GenBank/DDBJ whole genome shotgun (WGS) entry which is preliminary data.</text>
</comment>
<dbReference type="PANTHER" id="PTHR46914">
    <property type="entry name" value="BACULOVIRAL IAP REPEAT-CONTAINING PROTEIN 1"/>
    <property type="match status" value="1"/>
</dbReference>